<dbReference type="AlphaFoldDB" id="A0A7W6KKK4"/>
<reference evidence="1 2" key="1">
    <citation type="submission" date="2020-08" db="EMBL/GenBank/DDBJ databases">
        <title>Genomic Encyclopedia of Type Strains, Phase IV (KMG-IV): sequencing the most valuable type-strain genomes for metagenomic binning, comparative biology and taxonomic classification.</title>
        <authorList>
            <person name="Goeker M."/>
        </authorList>
    </citation>
    <scope>NUCLEOTIDE SEQUENCE [LARGE SCALE GENOMIC DNA]</scope>
    <source>
        <strain evidence="1 2">DSM 28101</strain>
    </source>
</reference>
<organism evidence="1 2">
    <name type="scientific">Martelella radicis</name>
    <dbReference type="NCBI Taxonomy" id="1397476"/>
    <lineage>
        <taxon>Bacteria</taxon>
        <taxon>Pseudomonadati</taxon>
        <taxon>Pseudomonadota</taxon>
        <taxon>Alphaproteobacteria</taxon>
        <taxon>Hyphomicrobiales</taxon>
        <taxon>Aurantimonadaceae</taxon>
        <taxon>Martelella</taxon>
    </lineage>
</organism>
<keyword evidence="2" id="KW-1185">Reference proteome</keyword>
<gene>
    <name evidence="1" type="ORF">GGR30_002843</name>
</gene>
<comment type="caution">
    <text evidence="1">The sequence shown here is derived from an EMBL/GenBank/DDBJ whole genome shotgun (WGS) entry which is preliminary data.</text>
</comment>
<dbReference type="Pfam" id="PF07409">
    <property type="entry name" value="GP46"/>
    <property type="match status" value="1"/>
</dbReference>
<dbReference type="Proteomes" id="UP000530571">
    <property type="component" value="Unassembled WGS sequence"/>
</dbReference>
<evidence type="ECO:0000313" key="2">
    <source>
        <dbReference type="Proteomes" id="UP000530571"/>
    </source>
</evidence>
<dbReference type="RefSeq" id="WP_183487340.1">
    <property type="nucleotide sequence ID" value="NZ_JACIDZ010000009.1"/>
</dbReference>
<dbReference type="EMBL" id="JACIDZ010000009">
    <property type="protein sequence ID" value="MBB4122908.1"/>
    <property type="molecule type" value="Genomic_DNA"/>
</dbReference>
<proteinExistence type="predicted"/>
<protein>
    <submittedName>
        <fullName evidence="1">Phage gp46-like protein</fullName>
    </submittedName>
</protein>
<evidence type="ECO:0000313" key="1">
    <source>
        <dbReference type="EMBL" id="MBB4122908.1"/>
    </source>
</evidence>
<accession>A0A7W6KKK4</accession>
<name>A0A7W6KKK4_9HYPH</name>
<dbReference type="InterPro" id="IPR010877">
    <property type="entry name" value="Phage_Mu_Gp46"/>
</dbReference>
<sequence length="154" mass="16976">MFCDAALILDADARACDLAIGDDGDLVIDVTPATPMLLSIGFDARALDGDELPDGRTQWDAAPSSLLERRGSPGDALDIDGRFAGSRLWLLSRNKRTEETRLLTEYFASESLFWAEDMTGEAAEVEAWWHARNMLRLRCSVAGEAITVSKRVDR</sequence>